<reference evidence="3" key="2">
    <citation type="submission" date="2015-01" db="EMBL/GenBank/DDBJ databases">
        <title>Evolutionary Origins and Diversification of the Mycorrhizal Mutualists.</title>
        <authorList>
            <consortium name="DOE Joint Genome Institute"/>
            <consortium name="Mycorrhizal Genomics Consortium"/>
            <person name="Kohler A."/>
            <person name="Kuo A."/>
            <person name="Nagy L.G."/>
            <person name="Floudas D."/>
            <person name="Copeland A."/>
            <person name="Barry K.W."/>
            <person name="Cichocki N."/>
            <person name="Veneault-Fourrey C."/>
            <person name="LaButti K."/>
            <person name="Lindquist E.A."/>
            <person name="Lipzen A."/>
            <person name="Lundell T."/>
            <person name="Morin E."/>
            <person name="Murat C."/>
            <person name="Riley R."/>
            <person name="Ohm R."/>
            <person name="Sun H."/>
            <person name="Tunlid A."/>
            <person name="Henrissat B."/>
            <person name="Grigoriev I.V."/>
            <person name="Hibbett D.S."/>
            <person name="Martin F."/>
        </authorList>
    </citation>
    <scope>NUCLEOTIDE SEQUENCE [LARGE SCALE GENOMIC DNA]</scope>
    <source>
        <strain evidence="3">Zn</strain>
    </source>
</reference>
<gene>
    <name evidence="2" type="ORF">OIDMADRAFT_144253</name>
</gene>
<name>A0A0C3HJM6_OIDMZ</name>
<dbReference type="PANTHER" id="PTHR47197">
    <property type="entry name" value="PROTEIN NIRF"/>
    <property type="match status" value="1"/>
</dbReference>
<sequence>MQNYEAADVGYSSGYLTMHNAGKERGTNLGRSGISVAPESPASGRPVDVLGNPPRRPSALHNALNGTKGQGMIACAAKLSPNLAKYVTLCLVLEICIIASKSFLGVTPWRQRHENNPDGASRVVVFGEMPPSFWEPTASTLVVNAQTYSVASTIPWSPKTPGSVDQSTIYNGTYYLSDRTNAGVHVVNLTTKTQTALVGGFVTNFVNGSLSSSVSGPNGLIVLPDRNELYVGDGDGTVKVIDLFTHNIVANISTGSKKRADEFGYDMASGIVVVTNPNEATPYVSIINVISRTIIGKIMFPNATELEQPTFNNATKEFYVSVPSNPTNPGGEMAVLDLDTNTISKAIPVPQCVPAGIIFGSVDSLFISCSETQIAEYGFAASYIMNISTGAITSNISGVAGVDQVAYGPSTGYFYASAYQDSPAPILAVISSNGTLVQKIPTDNVTAHSVAVDPSSGLMAVPIQAKGIVLYDLGTGAPAATSSGPSATPTVSAASPKGVNRLVLVGFLVAAWVACL</sequence>
<dbReference type="InParanoid" id="A0A0C3HJM6"/>
<evidence type="ECO:0000313" key="2">
    <source>
        <dbReference type="EMBL" id="KIN03280.1"/>
    </source>
</evidence>
<dbReference type="HOGENOM" id="CLU_040327_0_0_1"/>
<accession>A0A0C3HJM6</accession>
<evidence type="ECO:0000313" key="3">
    <source>
        <dbReference type="Proteomes" id="UP000054321"/>
    </source>
</evidence>
<feature type="region of interest" description="Disordered" evidence="1">
    <location>
        <begin position="27"/>
        <end position="54"/>
    </location>
</feature>
<organism evidence="2 3">
    <name type="scientific">Oidiodendron maius (strain Zn)</name>
    <dbReference type="NCBI Taxonomy" id="913774"/>
    <lineage>
        <taxon>Eukaryota</taxon>
        <taxon>Fungi</taxon>
        <taxon>Dikarya</taxon>
        <taxon>Ascomycota</taxon>
        <taxon>Pezizomycotina</taxon>
        <taxon>Leotiomycetes</taxon>
        <taxon>Leotiomycetes incertae sedis</taxon>
        <taxon>Myxotrichaceae</taxon>
        <taxon>Oidiodendron</taxon>
    </lineage>
</organism>
<protein>
    <submittedName>
        <fullName evidence="2">Uncharacterized protein</fullName>
    </submittedName>
</protein>
<dbReference type="EMBL" id="KN832874">
    <property type="protein sequence ID" value="KIN03280.1"/>
    <property type="molecule type" value="Genomic_DNA"/>
</dbReference>
<keyword evidence="3" id="KW-1185">Reference proteome</keyword>
<dbReference type="InterPro" id="IPR015943">
    <property type="entry name" value="WD40/YVTN_repeat-like_dom_sf"/>
</dbReference>
<dbReference type="PANTHER" id="PTHR47197:SF3">
    <property type="entry name" value="DIHYDRO-HEME D1 DEHYDROGENASE"/>
    <property type="match status" value="1"/>
</dbReference>
<dbReference type="InterPro" id="IPR051200">
    <property type="entry name" value="Host-pathogen_enzymatic-act"/>
</dbReference>
<dbReference type="InterPro" id="IPR011048">
    <property type="entry name" value="Haem_d1_sf"/>
</dbReference>
<reference evidence="2 3" key="1">
    <citation type="submission" date="2014-04" db="EMBL/GenBank/DDBJ databases">
        <authorList>
            <consortium name="DOE Joint Genome Institute"/>
            <person name="Kuo A."/>
            <person name="Martino E."/>
            <person name="Perotto S."/>
            <person name="Kohler A."/>
            <person name="Nagy L.G."/>
            <person name="Floudas D."/>
            <person name="Copeland A."/>
            <person name="Barry K.W."/>
            <person name="Cichocki N."/>
            <person name="Veneault-Fourrey C."/>
            <person name="LaButti K."/>
            <person name="Lindquist E.A."/>
            <person name="Lipzen A."/>
            <person name="Lundell T."/>
            <person name="Morin E."/>
            <person name="Murat C."/>
            <person name="Sun H."/>
            <person name="Tunlid A."/>
            <person name="Henrissat B."/>
            <person name="Grigoriev I.V."/>
            <person name="Hibbett D.S."/>
            <person name="Martin F."/>
            <person name="Nordberg H.P."/>
            <person name="Cantor M.N."/>
            <person name="Hua S.X."/>
        </authorList>
    </citation>
    <scope>NUCLEOTIDE SEQUENCE [LARGE SCALE GENOMIC DNA]</scope>
    <source>
        <strain evidence="2 3">Zn</strain>
    </source>
</reference>
<dbReference type="Gene3D" id="2.130.10.10">
    <property type="entry name" value="YVTN repeat-like/Quinoprotein amine dehydrogenase"/>
    <property type="match status" value="1"/>
</dbReference>
<dbReference type="Proteomes" id="UP000054321">
    <property type="component" value="Unassembled WGS sequence"/>
</dbReference>
<dbReference type="SUPFAM" id="SSF51004">
    <property type="entry name" value="C-terminal (heme d1) domain of cytochrome cd1-nitrite reductase"/>
    <property type="match status" value="1"/>
</dbReference>
<proteinExistence type="predicted"/>
<dbReference type="AlphaFoldDB" id="A0A0C3HJM6"/>
<evidence type="ECO:0000256" key="1">
    <source>
        <dbReference type="SAM" id="MobiDB-lite"/>
    </source>
</evidence>